<dbReference type="NCBIfam" id="NF006829">
    <property type="entry name" value="PRK09352.1"/>
    <property type="match status" value="1"/>
</dbReference>
<reference evidence="6 7" key="1">
    <citation type="submission" date="2023-03" db="EMBL/GenBank/DDBJ databases">
        <title>Isolation and description of six Streptomyces strains from soil environments, able to metabolize different microbial glucans.</title>
        <authorList>
            <person name="Widen T."/>
            <person name="Larsbrink J."/>
        </authorList>
    </citation>
    <scope>NUCLEOTIDE SEQUENCE [LARGE SCALE GENOMIC DNA]</scope>
    <source>
        <strain evidence="6 7">Mut1</strain>
        <plasmid evidence="6 7">unnamed1</plasmid>
    </source>
</reference>
<evidence type="ECO:0000256" key="3">
    <source>
        <dbReference type="ARBA" id="ARBA00023315"/>
    </source>
</evidence>
<dbReference type="InterPro" id="IPR013751">
    <property type="entry name" value="ACP_syn_III_N"/>
</dbReference>
<feature type="domain" description="Beta-ketoacyl-[acyl-carrier-protein] synthase III N-terminal" evidence="5">
    <location>
        <begin position="106"/>
        <end position="188"/>
    </location>
</feature>
<keyword evidence="3" id="KW-0012">Acyltransferase</keyword>
<keyword evidence="1" id="KW-0963">Cytoplasm</keyword>
<dbReference type="InterPro" id="IPR013747">
    <property type="entry name" value="ACP_syn_III_C"/>
</dbReference>
<dbReference type="PANTHER" id="PTHR34069">
    <property type="entry name" value="3-OXOACYL-[ACYL-CARRIER-PROTEIN] SYNTHASE 3"/>
    <property type="match status" value="1"/>
</dbReference>
<dbReference type="CDD" id="cd00830">
    <property type="entry name" value="KAS_III"/>
    <property type="match status" value="1"/>
</dbReference>
<dbReference type="PANTHER" id="PTHR34069:SF2">
    <property type="entry name" value="BETA-KETOACYL-[ACYL-CARRIER-PROTEIN] SYNTHASE III"/>
    <property type="match status" value="1"/>
</dbReference>
<evidence type="ECO:0000313" key="7">
    <source>
        <dbReference type="Proteomes" id="UP001239522"/>
    </source>
</evidence>
<keyword evidence="2" id="KW-0808">Transferase</keyword>
<dbReference type="InterPro" id="IPR016039">
    <property type="entry name" value="Thiolase-like"/>
</dbReference>
<dbReference type="SUPFAM" id="SSF53901">
    <property type="entry name" value="Thiolase-like"/>
    <property type="match status" value="1"/>
</dbReference>
<evidence type="ECO:0000259" key="5">
    <source>
        <dbReference type="Pfam" id="PF08545"/>
    </source>
</evidence>
<protein>
    <submittedName>
        <fullName evidence="6">Ketoacyl-ACP synthase III</fullName>
    </submittedName>
</protein>
<dbReference type="Pfam" id="PF08545">
    <property type="entry name" value="ACP_syn_III"/>
    <property type="match status" value="1"/>
</dbReference>
<geneLocation type="plasmid" evidence="6 7">
    <name>unnamed1</name>
</geneLocation>
<feature type="domain" description="Beta-ketoacyl-[acyl-carrier-protein] synthase III C-terminal" evidence="4">
    <location>
        <begin position="242"/>
        <end position="329"/>
    </location>
</feature>
<organism evidence="6 7">
    <name type="scientific">Streptomyces castrisilvae</name>
    <dbReference type="NCBI Taxonomy" id="3033811"/>
    <lineage>
        <taxon>Bacteria</taxon>
        <taxon>Bacillati</taxon>
        <taxon>Actinomycetota</taxon>
        <taxon>Actinomycetes</taxon>
        <taxon>Kitasatosporales</taxon>
        <taxon>Streptomycetaceae</taxon>
        <taxon>Streptomyces</taxon>
    </lineage>
</organism>
<name>A0ABY9HVM1_9ACTN</name>
<dbReference type="EMBL" id="CP120998">
    <property type="protein sequence ID" value="WLQ38396.1"/>
    <property type="molecule type" value="Genomic_DNA"/>
</dbReference>
<keyword evidence="6" id="KW-0614">Plasmid</keyword>
<proteinExistence type="predicted"/>
<keyword evidence="7" id="KW-1185">Reference proteome</keyword>
<evidence type="ECO:0000256" key="2">
    <source>
        <dbReference type="ARBA" id="ARBA00022679"/>
    </source>
</evidence>
<gene>
    <name evidence="6" type="ORF">P8A18_33275</name>
</gene>
<dbReference type="Gene3D" id="3.40.47.10">
    <property type="match status" value="1"/>
</dbReference>
<dbReference type="RefSeq" id="WP_306061398.1">
    <property type="nucleotide sequence ID" value="NZ_CP120998.1"/>
</dbReference>
<dbReference type="Pfam" id="PF08541">
    <property type="entry name" value="ACP_syn_III_C"/>
    <property type="match status" value="1"/>
</dbReference>
<sequence length="330" mass="35024">MGFGFLGLGGHVPPLVVDNAKVAEWTGAEESWIVERTGVLERRYREPGTVTSDLALHAAREALGALPEAAARLGVMIVATSTPDQPQPSTGAILQDKLGLSDIPAFDVNAVCSGFLYALAVADSMLSARLAGEGGDHALVVGADIYSSLMNRSDRRTVSLFGDGAGAVLLGPVPEGYGVLGWRLVTHGRHRELVEVPAGGTRTPLDARSREAGEHLFHMRGREVRDYALGVLPEVVGEALGSAGVRLEDVDRFILHQANTRLVEACTRELGVDPGRVPLTAPRFGNTATASIPLTLRAENERRPFRRGERLVLAGVGGGMTAGAVVVRWY</sequence>
<accession>A0ABY9HVM1</accession>
<dbReference type="Proteomes" id="UP001239522">
    <property type="component" value="Plasmid unnamed1"/>
</dbReference>
<evidence type="ECO:0000313" key="6">
    <source>
        <dbReference type="EMBL" id="WLQ38396.1"/>
    </source>
</evidence>
<evidence type="ECO:0000259" key="4">
    <source>
        <dbReference type="Pfam" id="PF08541"/>
    </source>
</evidence>
<evidence type="ECO:0000256" key="1">
    <source>
        <dbReference type="ARBA" id="ARBA00022490"/>
    </source>
</evidence>